<gene>
    <name evidence="2" type="ordered locus">GM21_2400</name>
</gene>
<protein>
    <recommendedName>
        <fullName evidence="1">PD-(D/E)XK nuclease-like domain-containing protein</fullName>
    </recommendedName>
</protein>
<dbReference type="KEGG" id="gem:GM21_2400"/>
<proteinExistence type="predicted"/>
<dbReference type="Pfam" id="PF20796">
    <property type="entry name" value="PDDEXK_13"/>
    <property type="match status" value="1"/>
</dbReference>
<reference evidence="2" key="1">
    <citation type="submission" date="2009-07" db="EMBL/GenBank/DDBJ databases">
        <title>Complete sequence of Geobacter sp. M21.</title>
        <authorList>
            <consortium name="US DOE Joint Genome Institute"/>
            <person name="Lucas S."/>
            <person name="Copeland A."/>
            <person name="Lapidus A."/>
            <person name="Glavina del Rio T."/>
            <person name="Dalin E."/>
            <person name="Tice H."/>
            <person name="Bruce D."/>
            <person name="Goodwin L."/>
            <person name="Pitluck S."/>
            <person name="Saunders E."/>
            <person name="Brettin T."/>
            <person name="Detter J.C."/>
            <person name="Han C."/>
            <person name="Larimer F."/>
            <person name="Land M."/>
            <person name="Hauser L."/>
            <person name="Kyrpides N."/>
            <person name="Ovchinnikova G."/>
            <person name="Lovley D."/>
        </authorList>
    </citation>
    <scope>NUCLEOTIDE SEQUENCE [LARGE SCALE GENOMIC DNA]</scope>
    <source>
        <strain evidence="2">M21</strain>
    </source>
</reference>
<dbReference type="OrthoDB" id="5502641at2"/>
<accession>C6DZD7</accession>
<dbReference type="AlphaFoldDB" id="C6DZD7"/>
<evidence type="ECO:0000313" key="2">
    <source>
        <dbReference type="EMBL" id="ACT18445.1"/>
    </source>
</evidence>
<organism evidence="2">
    <name type="scientific">Geobacter sp. (strain M21)</name>
    <dbReference type="NCBI Taxonomy" id="443144"/>
    <lineage>
        <taxon>Bacteria</taxon>
        <taxon>Pseudomonadati</taxon>
        <taxon>Thermodesulfobacteriota</taxon>
        <taxon>Desulfuromonadia</taxon>
        <taxon>Geobacterales</taxon>
        <taxon>Geobacteraceae</taxon>
        <taxon>Geobacter</taxon>
    </lineage>
</organism>
<dbReference type="STRING" id="443144.GM21_2400"/>
<name>C6DZD7_GEOSM</name>
<dbReference type="HOGENOM" id="CLU_846652_0_0_7"/>
<dbReference type="InterPro" id="IPR048822">
    <property type="entry name" value="PDDEXK_13"/>
</dbReference>
<sequence>MSEEEIFGDIFTTCKKSYRGKAERRQREYRVQDLNVGWSGYGHWLDAESSAAGKNFVLPMCHAAARSRDGQGKGVGDRTFTNMLSSQAMCFNIFEPLNQDKELCRRVLNEFIPGLVEVRSVSIEYTPDNGIFQDQSARGGVDCDVLIEAFGAGDDAVVIVIETKFVEPEFSVCGYKKAGRKVVCPDDVPVKQAADSCLYAKKKPSYLYWQRTLEHDFLKDDAVHEAGCPFAGPSWQMWVNYALAHEEARRRGATKAYYAVCASSQNTRLLKLKHNTLDYFRSLVKEPETVVMIDIDALFEAIGNHIDSGDADHQQWLSGLKGRYGQIA</sequence>
<evidence type="ECO:0000259" key="1">
    <source>
        <dbReference type="Pfam" id="PF20796"/>
    </source>
</evidence>
<feature type="domain" description="PD-(D/E)XK nuclease-like" evidence="1">
    <location>
        <begin position="39"/>
        <end position="169"/>
    </location>
</feature>
<dbReference type="EMBL" id="CP001661">
    <property type="protein sequence ID" value="ACT18445.1"/>
    <property type="molecule type" value="Genomic_DNA"/>
</dbReference>